<dbReference type="EMBL" id="JAMKOV010000065">
    <property type="protein sequence ID" value="KAI8034622.1"/>
    <property type="molecule type" value="Genomic_DNA"/>
</dbReference>
<keyword evidence="3" id="KW-1185">Reference proteome</keyword>
<evidence type="ECO:0000313" key="3">
    <source>
        <dbReference type="Proteomes" id="UP001059596"/>
    </source>
</evidence>
<proteinExistence type="predicted"/>
<organism evidence="2 3">
    <name type="scientific">Drosophila gunungcola</name>
    <name type="common">fruit fly</name>
    <dbReference type="NCBI Taxonomy" id="103775"/>
    <lineage>
        <taxon>Eukaryota</taxon>
        <taxon>Metazoa</taxon>
        <taxon>Ecdysozoa</taxon>
        <taxon>Arthropoda</taxon>
        <taxon>Hexapoda</taxon>
        <taxon>Insecta</taxon>
        <taxon>Pterygota</taxon>
        <taxon>Neoptera</taxon>
        <taxon>Endopterygota</taxon>
        <taxon>Diptera</taxon>
        <taxon>Brachycera</taxon>
        <taxon>Muscomorpha</taxon>
        <taxon>Ephydroidea</taxon>
        <taxon>Drosophilidae</taxon>
        <taxon>Drosophila</taxon>
        <taxon>Sophophora</taxon>
    </lineage>
</organism>
<evidence type="ECO:0000313" key="2">
    <source>
        <dbReference type="EMBL" id="KAI8034622.1"/>
    </source>
</evidence>
<dbReference type="AlphaFoldDB" id="A0A9Q0BJC0"/>
<dbReference type="Pfam" id="PF15866">
    <property type="entry name" value="DUF4729"/>
    <property type="match status" value="1"/>
</dbReference>
<dbReference type="Proteomes" id="UP001059596">
    <property type="component" value="Unassembled WGS sequence"/>
</dbReference>
<reference evidence="2" key="1">
    <citation type="journal article" date="2023" name="Genome Biol. Evol.">
        <title>Long-read-based Genome Assembly of Drosophila gunungcola Reveals Fewer Chemosensory Genes in Flower-breeding Species.</title>
        <authorList>
            <person name="Negi A."/>
            <person name="Liao B.Y."/>
            <person name="Yeh S.D."/>
        </authorList>
    </citation>
    <scope>NUCLEOTIDE SEQUENCE</scope>
    <source>
        <strain evidence="2">Sukarami</strain>
    </source>
</reference>
<name>A0A9Q0BJC0_9MUSC</name>
<accession>A0A9Q0BJC0</accession>
<feature type="domain" description="DUF4729" evidence="1">
    <location>
        <begin position="99"/>
        <end position="294"/>
    </location>
</feature>
<evidence type="ECO:0000259" key="1">
    <source>
        <dbReference type="Pfam" id="PF15866"/>
    </source>
</evidence>
<sequence>MGGLYSQGDKLKFQPIDRLDVGCASLPLFKESEETGERTQYFVTEFDRLSHAERVQDIELRMVQLRLLQFTSDQEYFRHFRDQRGIFKPVLTNSVKYGCPLNHHHCPAVMNATLLSHFVSQHLNEPGVELREVFESDRVLIIFRPQAFQLGKNTCMSVLVYGGIRREPCTLPVQRFMPTQNIHLPEAFVRYSGHLPLFVMICRNRLSSWKGKKVRFEGLDEDDKDTVALWMASMDLAQPVHVVMTIINRRLDITRSSIMKVRELRKSHDCLEFMPSSRQYMRLCDQDLRVLTNDHTEPLYLEISVKEYAGVFPCRHSIPCKGVN</sequence>
<comment type="caution">
    <text evidence="2">The sequence shown here is derived from an EMBL/GenBank/DDBJ whole genome shotgun (WGS) entry which is preliminary data.</text>
</comment>
<dbReference type="InterPro" id="IPR031732">
    <property type="entry name" value="DUF4729"/>
</dbReference>
<protein>
    <recommendedName>
        <fullName evidence="1">DUF4729 domain-containing protein</fullName>
    </recommendedName>
</protein>
<gene>
    <name evidence="2" type="ORF">M5D96_012584</name>
</gene>